<dbReference type="AlphaFoldDB" id="A0A0F9U879"/>
<accession>A0A0F9U879</accession>
<comment type="caution">
    <text evidence="1">The sequence shown here is derived from an EMBL/GenBank/DDBJ whole genome shotgun (WGS) entry which is preliminary data.</text>
</comment>
<gene>
    <name evidence="1" type="ORF">LCGC14_0561830</name>
</gene>
<name>A0A0F9U879_9ZZZZ</name>
<protein>
    <submittedName>
        <fullName evidence="1">Uncharacterized protein</fullName>
    </submittedName>
</protein>
<reference evidence="1" key="1">
    <citation type="journal article" date="2015" name="Nature">
        <title>Complex archaea that bridge the gap between prokaryotes and eukaryotes.</title>
        <authorList>
            <person name="Spang A."/>
            <person name="Saw J.H."/>
            <person name="Jorgensen S.L."/>
            <person name="Zaremba-Niedzwiedzka K."/>
            <person name="Martijn J."/>
            <person name="Lind A.E."/>
            <person name="van Eijk R."/>
            <person name="Schleper C."/>
            <person name="Guy L."/>
            <person name="Ettema T.J."/>
        </authorList>
    </citation>
    <scope>NUCLEOTIDE SEQUENCE</scope>
</reference>
<organism evidence="1">
    <name type="scientific">marine sediment metagenome</name>
    <dbReference type="NCBI Taxonomy" id="412755"/>
    <lineage>
        <taxon>unclassified sequences</taxon>
        <taxon>metagenomes</taxon>
        <taxon>ecological metagenomes</taxon>
    </lineage>
</organism>
<evidence type="ECO:0000313" key="1">
    <source>
        <dbReference type="EMBL" id="KKN57471.1"/>
    </source>
</evidence>
<proteinExistence type="predicted"/>
<dbReference type="EMBL" id="LAZR01000801">
    <property type="protein sequence ID" value="KKN57471.1"/>
    <property type="molecule type" value="Genomic_DNA"/>
</dbReference>
<sequence>MATGIACTPIDDMDRDWKQSYPIEKQFLLRQSFTKYTAFAAGDYLVAGGITYAVRAIHPYAAQGGLDAFTHLELEEQSGS</sequence>